<comment type="caution">
    <text evidence="1">The sequence shown here is derived from an EMBL/GenBank/DDBJ whole genome shotgun (WGS) entry which is preliminary data.</text>
</comment>
<evidence type="ECO:0008006" key="2">
    <source>
        <dbReference type="Google" id="ProtNLM"/>
    </source>
</evidence>
<dbReference type="AlphaFoldDB" id="A0A5X6EQX2"/>
<dbReference type="EMBL" id="AAHUDZ010000046">
    <property type="protein sequence ID" value="ECA3794824.1"/>
    <property type="molecule type" value="Genomic_DNA"/>
</dbReference>
<gene>
    <name evidence="1" type="ORF">EKG95_24005</name>
</gene>
<sequence length="94" mass="10949">MSFRKPDKNNALSEIEAKAEQLANKLADRPYGKEHKEDVLSDKEETVRVQILLPKSMHAALLKRILENKLEGYGEFNLSDVTRTLYTRYLEKRD</sequence>
<protein>
    <recommendedName>
        <fullName evidence="2">CopG family transcriptional regulator</fullName>
    </recommendedName>
</protein>
<accession>A0A5X6EQX2</accession>
<organism evidence="1">
    <name type="scientific">Salmonella enterica subsp. enterica serovar Aqua</name>
    <dbReference type="NCBI Taxonomy" id="1302615"/>
    <lineage>
        <taxon>Bacteria</taxon>
        <taxon>Pseudomonadati</taxon>
        <taxon>Pseudomonadota</taxon>
        <taxon>Gammaproteobacteria</taxon>
        <taxon>Enterobacterales</taxon>
        <taxon>Enterobacteriaceae</taxon>
        <taxon>Salmonella</taxon>
    </lineage>
</organism>
<evidence type="ECO:0000313" key="1">
    <source>
        <dbReference type="EMBL" id="ECA3794824.1"/>
    </source>
</evidence>
<reference evidence="1" key="1">
    <citation type="submission" date="2018-12" db="EMBL/GenBank/DDBJ databases">
        <authorList>
            <person name="Ashton P.M."/>
            <person name="Dallman T."/>
            <person name="Nair S."/>
            <person name="De Pinna E."/>
            <person name="Peters T."/>
            <person name="Grant K."/>
        </authorList>
    </citation>
    <scope>NUCLEOTIDE SEQUENCE</scope>
    <source>
        <strain evidence="1">650060</strain>
    </source>
</reference>
<name>A0A5X6EQX2_SALET</name>
<proteinExistence type="predicted"/>